<evidence type="ECO:0000256" key="2">
    <source>
        <dbReference type="ARBA" id="ARBA00010992"/>
    </source>
</evidence>
<keyword evidence="6 7" id="KW-0472">Membrane</keyword>
<proteinExistence type="inferred from homology"/>
<gene>
    <name evidence="8" type="ORF">Aory04_001032000</name>
</gene>
<dbReference type="PRINTS" id="PR00171">
    <property type="entry name" value="SUGRTRNSPORT"/>
</dbReference>
<dbReference type="InterPro" id="IPR005828">
    <property type="entry name" value="MFS_sugar_transport-like"/>
</dbReference>
<dbReference type="InterPro" id="IPR005829">
    <property type="entry name" value="Sugar_transporter_CS"/>
</dbReference>
<comment type="similarity">
    <text evidence="2">Belongs to the major facilitator superfamily. Sugar transporter (TC 2.A.1.1) family.</text>
</comment>
<feature type="transmembrane region" description="Helical" evidence="7">
    <location>
        <begin position="282"/>
        <end position="305"/>
    </location>
</feature>
<accession>A0AAN4YQF6</accession>
<evidence type="ECO:0000313" key="9">
    <source>
        <dbReference type="Proteomes" id="UP001165205"/>
    </source>
</evidence>
<evidence type="ECO:0000256" key="5">
    <source>
        <dbReference type="ARBA" id="ARBA00022989"/>
    </source>
</evidence>
<feature type="transmembrane region" description="Helical" evidence="7">
    <location>
        <begin position="221"/>
        <end position="240"/>
    </location>
</feature>
<dbReference type="Gene3D" id="1.20.1250.20">
    <property type="entry name" value="MFS general substrate transporter like domains"/>
    <property type="match status" value="2"/>
</dbReference>
<sequence>MESLTLAGYDQGVFSGIVENEDFLDTMGNPGDSLMGIIVSIYNLGCFAGCIVNFLVGDWLGRRKAMWLAMVWVIVSFFGDQTVIDLLLTCGPRLQIGATLQTSAFSVPHLMVGRFVTGIGTGIETSTVPMYQAELCEASKRGKLVCSEPLLVGVGIVVRNILKRDEVCTGHRVYVYSPISHQYQTNKGRSLLGYGMQFMNQLGGINLLVTNVGLTKNLSMIIGGCAQIMFVVGSFFPTFFVDRVGRRTPMMWGSFGLGICMMMVSILLSFKGKENGHATSSASVAFFFLFMLIFGASVNCIPWVYVPEILPLHARAKGTAVGISSNWIWWKAYLIFMCTNFAFVPLVYFCYPETAKLSLEEIDYLFTHPDKGAVKLSLELQKERKMHGHGASLVADTGVLRRTSVVADESLEKHHGVDEHVEKV</sequence>
<organism evidence="8 9">
    <name type="scientific">Aspergillus oryzae</name>
    <name type="common">Yellow koji mold</name>
    <dbReference type="NCBI Taxonomy" id="5062"/>
    <lineage>
        <taxon>Eukaryota</taxon>
        <taxon>Fungi</taxon>
        <taxon>Dikarya</taxon>
        <taxon>Ascomycota</taxon>
        <taxon>Pezizomycotina</taxon>
        <taxon>Eurotiomycetes</taxon>
        <taxon>Eurotiomycetidae</taxon>
        <taxon>Eurotiales</taxon>
        <taxon>Aspergillaceae</taxon>
        <taxon>Aspergillus</taxon>
        <taxon>Aspergillus subgen. Circumdati</taxon>
    </lineage>
</organism>
<comment type="subcellular location">
    <subcellularLocation>
        <location evidence="1">Membrane</location>
        <topology evidence="1">Multi-pass membrane protein</topology>
    </subcellularLocation>
</comment>
<keyword evidence="5 7" id="KW-1133">Transmembrane helix</keyword>
<protein>
    <submittedName>
        <fullName evidence="8">Unnamed protein product</fullName>
    </submittedName>
</protein>
<feature type="transmembrane region" description="Helical" evidence="7">
    <location>
        <begin position="34"/>
        <end position="56"/>
    </location>
</feature>
<evidence type="ECO:0000256" key="1">
    <source>
        <dbReference type="ARBA" id="ARBA00004141"/>
    </source>
</evidence>
<dbReference type="SUPFAM" id="SSF103473">
    <property type="entry name" value="MFS general substrate transporter"/>
    <property type="match status" value="1"/>
</dbReference>
<evidence type="ECO:0000256" key="3">
    <source>
        <dbReference type="ARBA" id="ARBA00022448"/>
    </source>
</evidence>
<keyword evidence="3" id="KW-0813">Transport</keyword>
<dbReference type="PANTHER" id="PTHR48022:SF72">
    <property type="entry name" value="MAJOR FACILITATOR SUPERFAMILY (MFS) PROFILE DOMAIN-CONTAINING PROTEIN-RELATED"/>
    <property type="match status" value="1"/>
</dbReference>
<dbReference type="Pfam" id="PF00083">
    <property type="entry name" value="Sugar_tr"/>
    <property type="match status" value="2"/>
</dbReference>
<evidence type="ECO:0000256" key="4">
    <source>
        <dbReference type="ARBA" id="ARBA00022692"/>
    </source>
</evidence>
<reference evidence="8" key="1">
    <citation type="submission" date="2023-04" db="EMBL/GenBank/DDBJ databases">
        <title>Aspergillus oryzae NBRC 4228.</title>
        <authorList>
            <person name="Ichikawa N."/>
            <person name="Sato H."/>
            <person name="Tonouchi N."/>
        </authorList>
    </citation>
    <scope>NUCLEOTIDE SEQUENCE</scope>
    <source>
        <strain evidence="8">NBRC 4228</strain>
    </source>
</reference>
<dbReference type="InterPro" id="IPR036259">
    <property type="entry name" value="MFS_trans_sf"/>
</dbReference>
<feature type="transmembrane region" description="Helical" evidence="7">
    <location>
        <begin position="252"/>
        <end position="270"/>
    </location>
</feature>
<keyword evidence="4 7" id="KW-0812">Transmembrane</keyword>
<name>A0AAN4YQF6_ASPOZ</name>
<evidence type="ECO:0000256" key="7">
    <source>
        <dbReference type="SAM" id="Phobius"/>
    </source>
</evidence>
<dbReference type="GO" id="GO:0016020">
    <property type="term" value="C:membrane"/>
    <property type="evidence" value="ECO:0007669"/>
    <property type="project" value="UniProtKB-SubCell"/>
</dbReference>
<feature type="transmembrane region" description="Helical" evidence="7">
    <location>
        <begin position="332"/>
        <end position="351"/>
    </location>
</feature>
<dbReference type="InterPro" id="IPR003663">
    <property type="entry name" value="Sugar/inositol_transpt"/>
</dbReference>
<dbReference type="PROSITE" id="PS00217">
    <property type="entry name" value="SUGAR_TRANSPORT_2"/>
    <property type="match status" value="1"/>
</dbReference>
<evidence type="ECO:0000313" key="8">
    <source>
        <dbReference type="EMBL" id="GMG35052.1"/>
    </source>
</evidence>
<dbReference type="PANTHER" id="PTHR48022">
    <property type="entry name" value="PLASTIDIC GLUCOSE TRANSPORTER 4"/>
    <property type="match status" value="1"/>
</dbReference>
<dbReference type="InterPro" id="IPR050360">
    <property type="entry name" value="MFS_Sugar_Transporters"/>
</dbReference>
<evidence type="ECO:0000256" key="6">
    <source>
        <dbReference type="ARBA" id="ARBA00023136"/>
    </source>
</evidence>
<dbReference type="EMBL" id="BSYA01000156">
    <property type="protein sequence ID" value="GMG35052.1"/>
    <property type="molecule type" value="Genomic_DNA"/>
</dbReference>
<dbReference type="Proteomes" id="UP001165205">
    <property type="component" value="Unassembled WGS sequence"/>
</dbReference>
<dbReference type="GO" id="GO:0005351">
    <property type="term" value="F:carbohydrate:proton symporter activity"/>
    <property type="evidence" value="ECO:0007669"/>
    <property type="project" value="TreeGrafter"/>
</dbReference>
<comment type="caution">
    <text evidence="8">The sequence shown here is derived from an EMBL/GenBank/DDBJ whole genome shotgun (WGS) entry which is preliminary data.</text>
</comment>
<dbReference type="AlphaFoldDB" id="A0AAN4YQF6"/>